<evidence type="ECO:0000313" key="4">
    <source>
        <dbReference type="Proteomes" id="UP000004956"/>
    </source>
</evidence>
<dbReference type="STRING" id="762967.HMPREF9440_00963"/>
<dbReference type="EMBL" id="AFBQ01000131">
    <property type="protein sequence ID" value="EHY31646.1"/>
    <property type="molecule type" value="Genomic_DNA"/>
</dbReference>
<accession>H3KE02</accession>
<gene>
    <name evidence="3" type="ORF">HMPREF9440_00963</name>
</gene>
<sequence>MQFFGRKFELEGLEDIYEKPGFQLIVVYGRRRVGKSTLIQEFIKDKRSIYFMSAEGGVKTNLKVLSGAIFTGLGETEGPAFQNYEDALIYVFKKSLNERLVFVLDEFPYAARGDETLLSVLQRQIDLNKHGSNLMLILCGSSISYMTDKVLAYRSPLYGRRTGQLRIEPFDFFESLEMLKGFDPFDAAVIYGTTGGTPLYLEQFQPSKSLRVNLYREWFRPLGFFFDEPMTFLRQEVRSVKTYYDLLVNLANGGVRLSELANALDTQPGAIMPHIDTLITLGIIRKETAHGEKSNSKKTQYRIADNMFRFWFTFINQGSSQIMLKNGRTILKAAEAQLPTYMGPVFEDICRDYLQRLQRAGRCPVAFTDLDRWWGKISLPKEKPTNPIEASDDKTPRSTEAEIDIIGAEDKNTALFAECKWKNELVPVSVLEKLDELSRSQFRYENRHLFIFSKSGFTDACRQKAKEMGNVHLVTFLEMIEAVNEMGDDDEELW</sequence>
<feature type="domain" description="ATPase" evidence="1">
    <location>
        <begin position="3"/>
        <end position="204"/>
    </location>
</feature>
<comment type="caution">
    <text evidence="3">The sequence shown here is derived from an EMBL/GenBank/DDBJ whole genome shotgun (WGS) entry which is preliminary data.</text>
</comment>
<dbReference type="InterPro" id="IPR036390">
    <property type="entry name" value="WH_DNA-bd_sf"/>
</dbReference>
<dbReference type="PANTHER" id="PTHR34704:SF1">
    <property type="entry name" value="ATPASE"/>
    <property type="match status" value="1"/>
</dbReference>
<organism evidence="3 4">
    <name type="scientific">Sutterella parvirubra YIT 11816</name>
    <dbReference type="NCBI Taxonomy" id="762967"/>
    <lineage>
        <taxon>Bacteria</taxon>
        <taxon>Pseudomonadati</taxon>
        <taxon>Pseudomonadota</taxon>
        <taxon>Betaproteobacteria</taxon>
        <taxon>Burkholderiales</taxon>
        <taxon>Sutterellaceae</taxon>
        <taxon>Sutterella</taxon>
    </lineage>
</organism>
<dbReference type="InterPro" id="IPR011579">
    <property type="entry name" value="ATPase_dom"/>
</dbReference>
<evidence type="ECO:0000259" key="2">
    <source>
        <dbReference type="Pfam" id="PF03008"/>
    </source>
</evidence>
<dbReference type="InterPro" id="IPR004256">
    <property type="entry name" value="DUF234"/>
</dbReference>
<keyword evidence="4" id="KW-1185">Reference proteome</keyword>
<dbReference type="Gene3D" id="3.40.50.300">
    <property type="entry name" value="P-loop containing nucleotide triphosphate hydrolases"/>
    <property type="match status" value="1"/>
</dbReference>
<evidence type="ECO:0000313" key="3">
    <source>
        <dbReference type="EMBL" id="EHY31646.1"/>
    </source>
</evidence>
<evidence type="ECO:0000259" key="1">
    <source>
        <dbReference type="Pfam" id="PF01637"/>
    </source>
</evidence>
<dbReference type="GO" id="GO:0005524">
    <property type="term" value="F:ATP binding"/>
    <property type="evidence" value="ECO:0007669"/>
    <property type="project" value="InterPro"/>
</dbReference>
<dbReference type="AlphaFoldDB" id="H3KE02"/>
<dbReference type="InterPro" id="IPR011335">
    <property type="entry name" value="Restrct_endonuc-II-like"/>
</dbReference>
<reference evidence="3 4" key="1">
    <citation type="submission" date="2011-11" db="EMBL/GenBank/DDBJ databases">
        <authorList>
            <person name="Weinstock G."/>
            <person name="Sodergren E."/>
            <person name="Clifton S."/>
            <person name="Fulton L."/>
            <person name="Fulton B."/>
            <person name="Courtney L."/>
            <person name="Fronick C."/>
            <person name="Harrison M."/>
            <person name="Strong C."/>
            <person name="Farmer C."/>
            <person name="Delahaunty K."/>
            <person name="Markovic C."/>
            <person name="Hall O."/>
            <person name="Minx P."/>
            <person name="Tomlinson C."/>
            <person name="Mitreva M."/>
            <person name="Hou S."/>
            <person name="Chen J."/>
            <person name="Wollam A."/>
            <person name="Pepin K.H."/>
            <person name="Johnson M."/>
            <person name="Bhonagiri V."/>
            <person name="Zhang X."/>
            <person name="Suruliraj S."/>
            <person name="Warren W."/>
            <person name="Chinwalla A."/>
            <person name="Mardis E.R."/>
            <person name="Wilson R.K."/>
        </authorList>
    </citation>
    <scope>NUCLEOTIDE SEQUENCE [LARGE SCALE GENOMIC DNA]</scope>
    <source>
        <strain evidence="3 4">YIT 11816</strain>
    </source>
</reference>
<dbReference type="InterPro" id="IPR027417">
    <property type="entry name" value="P-loop_NTPase"/>
</dbReference>
<protein>
    <recommendedName>
        <fullName evidence="5">DUF234 domain-containing protein</fullName>
    </recommendedName>
</protein>
<dbReference type="SUPFAM" id="SSF46785">
    <property type="entry name" value="Winged helix' DNA-binding domain"/>
    <property type="match status" value="1"/>
</dbReference>
<dbReference type="SUPFAM" id="SSF52540">
    <property type="entry name" value="P-loop containing nucleoside triphosphate hydrolases"/>
    <property type="match status" value="1"/>
</dbReference>
<dbReference type="PANTHER" id="PTHR34704">
    <property type="entry name" value="ATPASE"/>
    <property type="match status" value="1"/>
</dbReference>
<dbReference type="Pfam" id="PF01637">
    <property type="entry name" value="ATPase_2"/>
    <property type="match status" value="1"/>
</dbReference>
<dbReference type="PATRIC" id="fig|762967.3.peg.766"/>
<name>H3KE02_9BURK</name>
<dbReference type="Pfam" id="PF03008">
    <property type="entry name" value="DUF234"/>
    <property type="match status" value="1"/>
</dbReference>
<proteinExistence type="predicted"/>
<dbReference type="Proteomes" id="UP000004956">
    <property type="component" value="Unassembled WGS sequence"/>
</dbReference>
<feature type="domain" description="DUF234" evidence="2">
    <location>
        <begin position="311"/>
        <end position="423"/>
    </location>
</feature>
<evidence type="ECO:0008006" key="5">
    <source>
        <dbReference type="Google" id="ProtNLM"/>
    </source>
</evidence>
<dbReference type="HOGENOM" id="CLU_041137_3_0_4"/>
<dbReference type="RefSeq" id="WP_008541730.1">
    <property type="nucleotide sequence ID" value="NZ_JH604937.1"/>
</dbReference>
<dbReference type="SUPFAM" id="SSF52980">
    <property type="entry name" value="Restriction endonuclease-like"/>
    <property type="match status" value="1"/>
</dbReference>